<dbReference type="SUPFAM" id="SSF81338">
    <property type="entry name" value="Aquaporin-like"/>
    <property type="match status" value="1"/>
</dbReference>
<evidence type="ECO:0000313" key="8">
    <source>
        <dbReference type="EMBL" id="AIF06678.1"/>
    </source>
</evidence>
<feature type="transmembrane region" description="Helical" evidence="7">
    <location>
        <begin position="15"/>
        <end position="34"/>
    </location>
</feature>
<evidence type="ECO:0000256" key="2">
    <source>
        <dbReference type="ARBA" id="ARBA00006175"/>
    </source>
</evidence>
<evidence type="ECO:0000256" key="6">
    <source>
        <dbReference type="SAM" id="MobiDB-lite"/>
    </source>
</evidence>
<feature type="transmembrane region" description="Helical" evidence="7">
    <location>
        <begin position="139"/>
        <end position="159"/>
    </location>
</feature>
<evidence type="ECO:0000256" key="4">
    <source>
        <dbReference type="ARBA" id="ARBA00022989"/>
    </source>
</evidence>
<evidence type="ECO:0000256" key="3">
    <source>
        <dbReference type="ARBA" id="ARBA00022692"/>
    </source>
</evidence>
<keyword evidence="5 7" id="KW-0472">Membrane</keyword>
<dbReference type="Gene3D" id="1.20.1080.10">
    <property type="entry name" value="Glycerol uptake facilitator protein"/>
    <property type="match status" value="1"/>
</dbReference>
<comment type="subcellular location">
    <subcellularLocation>
        <location evidence="1">Membrane</location>
        <topology evidence="1">Multi-pass membrane protein</topology>
    </subcellularLocation>
</comment>
<feature type="compositionally biased region" description="Basic and acidic residues" evidence="6">
    <location>
        <begin position="233"/>
        <end position="245"/>
    </location>
</feature>
<dbReference type="PRINTS" id="PR00783">
    <property type="entry name" value="MINTRINSICP"/>
</dbReference>
<accession>A0A075GXZ2</accession>
<feature type="compositionally biased region" description="Basic residues" evidence="6">
    <location>
        <begin position="246"/>
        <end position="258"/>
    </location>
</feature>
<dbReference type="InterPro" id="IPR034294">
    <property type="entry name" value="Aquaporin_transptr"/>
</dbReference>
<evidence type="ECO:0000256" key="1">
    <source>
        <dbReference type="ARBA" id="ARBA00004141"/>
    </source>
</evidence>
<name>A0A075GXZ2_9ARCH</name>
<dbReference type="EMBL" id="KF900778">
    <property type="protein sequence ID" value="AIF06678.1"/>
    <property type="molecule type" value="Genomic_DNA"/>
</dbReference>
<gene>
    <name evidence="8" type="primary">aqpZ</name>
</gene>
<dbReference type="Pfam" id="PF00230">
    <property type="entry name" value="MIP"/>
    <property type="match status" value="1"/>
</dbReference>
<organism evidence="8">
    <name type="scientific">uncultured marine thaumarchaeote KM3_195_B01</name>
    <dbReference type="NCBI Taxonomy" id="1456083"/>
    <lineage>
        <taxon>Archaea</taxon>
        <taxon>Nitrososphaerota</taxon>
        <taxon>environmental samples</taxon>
    </lineage>
</organism>
<feature type="transmembrane region" description="Helical" evidence="7">
    <location>
        <begin position="55"/>
        <end position="78"/>
    </location>
</feature>
<dbReference type="GO" id="GO:0015267">
    <property type="term" value="F:channel activity"/>
    <property type="evidence" value="ECO:0007669"/>
    <property type="project" value="InterPro"/>
</dbReference>
<dbReference type="InterPro" id="IPR023271">
    <property type="entry name" value="Aquaporin-like"/>
</dbReference>
<dbReference type="CDD" id="cd00333">
    <property type="entry name" value="MIP"/>
    <property type="match status" value="1"/>
</dbReference>
<dbReference type="PANTHER" id="PTHR19139">
    <property type="entry name" value="AQUAPORIN TRANSPORTER"/>
    <property type="match status" value="1"/>
</dbReference>
<proteinExistence type="inferred from homology"/>
<keyword evidence="3 7" id="KW-0812">Transmembrane</keyword>
<reference evidence="8" key="1">
    <citation type="journal article" date="2014" name="Genome Biol. Evol.">
        <title>Pangenome evidence for extensive interdomain horizontal transfer affecting lineage core and shell genes in uncultured planktonic thaumarchaeota and euryarchaeota.</title>
        <authorList>
            <person name="Deschamps P."/>
            <person name="Zivanovic Y."/>
            <person name="Moreira D."/>
            <person name="Rodriguez-Valera F."/>
            <person name="Lopez-Garcia P."/>
        </authorList>
    </citation>
    <scope>NUCLEOTIDE SEQUENCE</scope>
</reference>
<feature type="region of interest" description="Disordered" evidence="6">
    <location>
        <begin position="233"/>
        <end position="263"/>
    </location>
</feature>
<protein>
    <submittedName>
        <fullName evidence="8">Glycerol uptake facilitator family permease (AqpZ)</fullName>
    </submittedName>
</protein>
<evidence type="ECO:0000256" key="5">
    <source>
        <dbReference type="ARBA" id="ARBA00023136"/>
    </source>
</evidence>
<feature type="transmembrane region" description="Helical" evidence="7">
    <location>
        <begin position="179"/>
        <end position="200"/>
    </location>
</feature>
<keyword evidence="4 7" id="KW-1133">Transmembrane helix</keyword>
<comment type="similarity">
    <text evidence="2">Belongs to the MIP/aquaporin (TC 1.A.8) family.</text>
</comment>
<dbReference type="GO" id="GO:0005886">
    <property type="term" value="C:plasma membrane"/>
    <property type="evidence" value="ECO:0007669"/>
    <property type="project" value="TreeGrafter"/>
</dbReference>
<sequence>MSVVAFGEGLSIESIIMIALAHGAAIGLMVYAFGHISGAHINPAVTIPMMITKKISVADGIGYIIFQLIGAVVAAFSLKAILPELGAKVNFGTQGGPSELLNNSVMAGITVEIILTFFLVTVIFLTAVHKKAPAGIHGISIGGMVFLLHIVGVPLTGASMNPARTFGPAVVSGFWELHWLYWLAPIVGGIIAGVIMNYVFVNKAEPKTKSVSRSSSAGKSQKLEQYEKQYLSRLEKEPAKEETKKVSRPRRVQAKKSKSVSELEKYEKRYLARLEKQSQTNSDSTDEE</sequence>
<feature type="transmembrane region" description="Helical" evidence="7">
    <location>
        <begin position="105"/>
        <end position="127"/>
    </location>
</feature>
<evidence type="ECO:0000256" key="7">
    <source>
        <dbReference type="SAM" id="Phobius"/>
    </source>
</evidence>
<dbReference type="AlphaFoldDB" id="A0A075GXZ2"/>
<dbReference type="InterPro" id="IPR000425">
    <property type="entry name" value="MIP"/>
</dbReference>
<dbReference type="PANTHER" id="PTHR19139:SF199">
    <property type="entry name" value="MIP17260P"/>
    <property type="match status" value="1"/>
</dbReference>